<sequence>MSDSPRFEPAFLQPKSSLEVSPVYPWRAATRVPNSIWIFFLAYGFTAPLRAQEISKGFA</sequence>
<name>A0A8J2BK69_9BACT</name>
<dbReference type="EMBL" id="CAJNOB010000011">
    <property type="protein sequence ID" value="CAF0695397.1"/>
    <property type="molecule type" value="Genomic_DNA"/>
</dbReference>
<proteinExistence type="predicted"/>
<comment type="caution">
    <text evidence="1">The sequence shown here is derived from an EMBL/GenBank/DDBJ whole genome shotgun (WGS) entry which is preliminary data.</text>
</comment>
<evidence type="ECO:0000313" key="1">
    <source>
        <dbReference type="EMBL" id="CAF0695397.1"/>
    </source>
</evidence>
<organism evidence="1 2">
    <name type="scientific">Candidatus Methylacidithermus pantelleriae</name>
    <dbReference type="NCBI Taxonomy" id="2744239"/>
    <lineage>
        <taxon>Bacteria</taxon>
        <taxon>Pseudomonadati</taxon>
        <taxon>Verrucomicrobiota</taxon>
        <taxon>Methylacidiphilae</taxon>
        <taxon>Methylacidiphilales</taxon>
        <taxon>Methylacidiphilaceae</taxon>
        <taxon>Candidatus Methylacidithermus</taxon>
    </lineage>
</organism>
<dbReference type="AlphaFoldDB" id="A0A8J2BK69"/>
<evidence type="ECO:0000313" key="2">
    <source>
        <dbReference type="Proteomes" id="UP000663859"/>
    </source>
</evidence>
<accession>A0A8J2BK69</accession>
<gene>
    <name evidence="1" type="ORF">MPNT_190028</name>
</gene>
<reference evidence="1" key="1">
    <citation type="submission" date="2021-02" db="EMBL/GenBank/DDBJ databases">
        <authorList>
            <person name="Cremers G."/>
            <person name="Picone N."/>
        </authorList>
    </citation>
    <scope>NUCLEOTIDE SEQUENCE</scope>
    <source>
        <strain evidence="1">PQ17</strain>
    </source>
</reference>
<protein>
    <submittedName>
        <fullName evidence="1">Uncharacterized protein</fullName>
    </submittedName>
</protein>
<dbReference type="Proteomes" id="UP000663859">
    <property type="component" value="Unassembled WGS sequence"/>
</dbReference>
<keyword evidence="2" id="KW-1185">Reference proteome</keyword>